<protein>
    <submittedName>
        <fullName evidence="2">Uncharacterized protein</fullName>
    </submittedName>
</protein>
<reference evidence="2 3" key="1">
    <citation type="submission" date="2014-12" db="EMBL/GenBank/DDBJ databases">
        <title>Genome assembly of Enhygromyxa salina DSM 15201.</title>
        <authorList>
            <person name="Sharma G."/>
            <person name="Subramanian S."/>
        </authorList>
    </citation>
    <scope>NUCLEOTIDE SEQUENCE [LARGE SCALE GENOMIC DNA]</scope>
    <source>
        <strain evidence="2 3">DSM 15201</strain>
    </source>
</reference>
<accession>A0A0C1ZGC5</accession>
<dbReference type="Proteomes" id="UP000031599">
    <property type="component" value="Unassembled WGS sequence"/>
</dbReference>
<evidence type="ECO:0000313" key="2">
    <source>
        <dbReference type="EMBL" id="KIG16669.1"/>
    </source>
</evidence>
<dbReference type="AlphaFoldDB" id="A0A0C1ZGC5"/>
<name>A0A0C1ZGC5_9BACT</name>
<feature type="region of interest" description="Disordered" evidence="1">
    <location>
        <begin position="30"/>
        <end position="57"/>
    </location>
</feature>
<gene>
    <name evidence="2" type="ORF">DB30_04288</name>
</gene>
<evidence type="ECO:0000256" key="1">
    <source>
        <dbReference type="SAM" id="MobiDB-lite"/>
    </source>
</evidence>
<proteinExistence type="predicted"/>
<sequence>MGLVAIQIASSSGGSKPPEVARPTIEAARNCQADDRSRATGPVVGRWGPHGSALHLH</sequence>
<dbReference type="EMBL" id="JMCC02000034">
    <property type="protein sequence ID" value="KIG16669.1"/>
    <property type="molecule type" value="Genomic_DNA"/>
</dbReference>
<organism evidence="2 3">
    <name type="scientific">Enhygromyxa salina</name>
    <dbReference type="NCBI Taxonomy" id="215803"/>
    <lineage>
        <taxon>Bacteria</taxon>
        <taxon>Pseudomonadati</taxon>
        <taxon>Myxococcota</taxon>
        <taxon>Polyangia</taxon>
        <taxon>Nannocystales</taxon>
        <taxon>Nannocystaceae</taxon>
        <taxon>Enhygromyxa</taxon>
    </lineage>
</organism>
<comment type="caution">
    <text evidence="2">The sequence shown here is derived from an EMBL/GenBank/DDBJ whole genome shotgun (WGS) entry which is preliminary data.</text>
</comment>
<evidence type="ECO:0000313" key="3">
    <source>
        <dbReference type="Proteomes" id="UP000031599"/>
    </source>
</evidence>